<protein>
    <submittedName>
        <fullName evidence="1">Uncharacterized protein</fullName>
    </submittedName>
</protein>
<evidence type="ECO:0000313" key="2">
    <source>
        <dbReference type="Proteomes" id="UP000717585"/>
    </source>
</evidence>
<comment type="caution">
    <text evidence="1">The sequence shown here is derived from an EMBL/GenBank/DDBJ whole genome shotgun (WGS) entry which is preliminary data.</text>
</comment>
<dbReference type="AlphaFoldDB" id="A0A8J6B5B8"/>
<reference evidence="1" key="1">
    <citation type="submission" date="2021-05" db="EMBL/GenBank/DDBJ databases">
        <title>A free-living protist that lacks canonical eukaryotic 1 DNA replication and segregation systems.</title>
        <authorList>
            <person name="Salas-Leiva D.E."/>
            <person name="Tromer E.C."/>
            <person name="Curtis B.A."/>
            <person name="Jerlstrom-Hultqvist J."/>
            <person name="Kolisko M."/>
            <person name="Yi Z."/>
            <person name="Salas-Leiva J.S."/>
            <person name="Gallot-Lavallee L."/>
            <person name="Kops G.J.P.L."/>
            <person name="Archibald J.M."/>
            <person name="Simpson A.G.B."/>
            <person name="Roger A.J."/>
        </authorList>
    </citation>
    <scope>NUCLEOTIDE SEQUENCE</scope>
    <source>
        <strain evidence="1">BICM</strain>
    </source>
</reference>
<accession>A0A8J6B5B8</accession>
<dbReference type="EMBL" id="JAHDYR010000007">
    <property type="protein sequence ID" value="KAG9395988.1"/>
    <property type="molecule type" value="Genomic_DNA"/>
</dbReference>
<evidence type="ECO:0000313" key="1">
    <source>
        <dbReference type="EMBL" id="KAG9395988.1"/>
    </source>
</evidence>
<dbReference type="Proteomes" id="UP000717585">
    <property type="component" value="Unassembled WGS sequence"/>
</dbReference>
<gene>
    <name evidence="1" type="ORF">J8273_2337</name>
</gene>
<keyword evidence="2" id="KW-1185">Reference proteome</keyword>
<name>A0A8J6B5B8_9EUKA</name>
<organism evidence="1 2">
    <name type="scientific">Carpediemonas membranifera</name>
    <dbReference type="NCBI Taxonomy" id="201153"/>
    <lineage>
        <taxon>Eukaryota</taxon>
        <taxon>Metamonada</taxon>
        <taxon>Carpediemonas-like organisms</taxon>
        <taxon>Carpediemonas</taxon>
    </lineage>
</organism>
<sequence length="425" mass="44674">MHPSIEQTYRDVNALCNPSISGPSVDFMEPMTEDASVVKITRMLAPIAMDEHIGKRALGTTLTPFDHVFADMNASSLVAERTCPPFSNYDSAHVTAGGSGSIAPGRIPCRSLDSFYHTPFHSHDIPRAGYTLARDGMNGVLVKDFVGNDDYVNALLKVTKGPASLITGTQALGAISTPDILVNAGYVAAEVLTEHHKLVASASPFGVAQWGLTYAVRAGSASRHVDLMTSVFGSKSAMNPSVVVAVGSDGCAPVQPRVPMMDDAGQTDEDAVPCFPSSEDALEPLQHAPATPGRVAGVKLTENSVSLFGVARHRALRFAAKSKVIFKGRKKVSAAAGVSYTATPSSVVQTSIDSNEGAKLACSQKLFPGAWVSATVHIPATNDLPASMLKGMTARLFRRHELEPLGVRAGVSLVLGSADAFTGME</sequence>
<proteinExistence type="predicted"/>